<comment type="caution">
    <text evidence="2">The sequence shown here is derived from an EMBL/GenBank/DDBJ whole genome shotgun (WGS) entry which is preliminary data.</text>
</comment>
<feature type="compositionally biased region" description="Polar residues" evidence="1">
    <location>
        <begin position="1"/>
        <end position="12"/>
    </location>
</feature>
<accession>A0AAN9S307</accession>
<feature type="region of interest" description="Disordered" evidence="1">
    <location>
        <begin position="1"/>
        <end position="78"/>
    </location>
</feature>
<keyword evidence="3" id="KW-1185">Reference proteome</keyword>
<protein>
    <submittedName>
        <fullName evidence="2">Uncharacterized protein</fullName>
    </submittedName>
</protein>
<name>A0AAN9S307_PSOTE</name>
<evidence type="ECO:0000256" key="1">
    <source>
        <dbReference type="SAM" id="MobiDB-lite"/>
    </source>
</evidence>
<dbReference type="Proteomes" id="UP001386955">
    <property type="component" value="Unassembled WGS sequence"/>
</dbReference>
<feature type="compositionally biased region" description="Basic and acidic residues" evidence="1">
    <location>
        <begin position="69"/>
        <end position="78"/>
    </location>
</feature>
<feature type="compositionally biased region" description="Basic and acidic residues" evidence="1">
    <location>
        <begin position="39"/>
        <end position="48"/>
    </location>
</feature>
<proteinExistence type="predicted"/>
<evidence type="ECO:0000313" key="2">
    <source>
        <dbReference type="EMBL" id="KAK7386844.1"/>
    </source>
</evidence>
<dbReference type="AlphaFoldDB" id="A0AAN9S307"/>
<organism evidence="2 3">
    <name type="scientific">Psophocarpus tetragonolobus</name>
    <name type="common">Winged bean</name>
    <name type="synonym">Dolichos tetragonolobus</name>
    <dbReference type="NCBI Taxonomy" id="3891"/>
    <lineage>
        <taxon>Eukaryota</taxon>
        <taxon>Viridiplantae</taxon>
        <taxon>Streptophyta</taxon>
        <taxon>Embryophyta</taxon>
        <taxon>Tracheophyta</taxon>
        <taxon>Spermatophyta</taxon>
        <taxon>Magnoliopsida</taxon>
        <taxon>eudicotyledons</taxon>
        <taxon>Gunneridae</taxon>
        <taxon>Pentapetalae</taxon>
        <taxon>rosids</taxon>
        <taxon>fabids</taxon>
        <taxon>Fabales</taxon>
        <taxon>Fabaceae</taxon>
        <taxon>Papilionoideae</taxon>
        <taxon>50 kb inversion clade</taxon>
        <taxon>NPAAA clade</taxon>
        <taxon>indigoferoid/millettioid clade</taxon>
        <taxon>Phaseoleae</taxon>
        <taxon>Psophocarpus</taxon>
    </lineage>
</organism>
<sequence length="175" mass="19957">MHNQAEENGSQENHTREGVSEEALGSRRNLKTHSFHTFESPRFRKTPEQDDLQGFCSEEDDSNASQELNGERSSSEHQVDVGRMRHICPCCSLYGQPGKKGGLHSLLSLHATIQFLHNNSYYHTCTMLEEAVQYVKFLQLQVKLRNFDDLWMYAPIAYNGTNTGLDLNITPNKQP</sequence>
<reference evidence="2 3" key="1">
    <citation type="submission" date="2024-01" db="EMBL/GenBank/DDBJ databases">
        <title>The genomes of 5 underutilized Papilionoideae crops provide insights into root nodulation and disease resistanc.</title>
        <authorList>
            <person name="Jiang F."/>
        </authorList>
    </citation>
    <scope>NUCLEOTIDE SEQUENCE [LARGE SCALE GENOMIC DNA]</scope>
    <source>
        <strain evidence="2">DUOXIRENSHENG_FW03</strain>
        <tissue evidence="2">Leaves</tissue>
    </source>
</reference>
<gene>
    <name evidence="2" type="ORF">VNO78_27182</name>
</gene>
<dbReference type="EMBL" id="JAYMYS010000007">
    <property type="protein sequence ID" value="KAK7386844.1"/>
    <property type="molecule type" value="Genomic_DNA"/>
</dbReference>
<evidence type="ECO:0000313" key="3">
    <source>
        <dbReference type="Proteomes" id="UP001386955"/>
    </source>
</evidence>